<keyword evidence="2" id="KW-1185">Reference proteome</keyword>
<proteinExistence type="predicted"/>
<name>A0A5C6FGH5_9BACT</name>
<organism evidence="1 2">
    <name type="scientific">Rubripirellula tenax</name>
    <dbReference type="NCBI Taxonomy" id="2528015"/>
    <lineage>
        <taxon>Bacteria</taxon>
        <taxon>Pseudomonadati</taxon>
        <taxon>Planctomycetota</taxon>
        <taxon>Planctomycetia</taxon>
        <taxon>Pirellulales</taxon>
        <taxon>Pirellulaceae</taxon>
        <taxon>Rubripirellula</taxon>
    </lineage>
</organism>
<sequence length="49" mass="5289">MTTVDCRAFSCVNNSQNHALDRSRACKVFSSGCVDRPGSVNAAVTRAER</sequence>
<protein>
    <submittedName>
        <fullName evidence="1">Uncharacterized protein</fullName>
    </submittedName>
</protein>
<comment type="caution">
    <text evidence="1">The sequence shown here is derived from an EMBL/GenBank/DDBJ whole genome shotgun (WGS) entry which is preliminary data.</text>
</comment>
<gene>
    <name evidence="1" type="ORF">Poly51_02180</name>
</gene>
<accession>A0A5C6FGH5</accession>
<dbReference type="EMBL" id="SJPW01000001">
    <property type="protein sequence ID" value="TWU59945.1"/>
    <property type="molecule type" value="Genomic_DNA"/>
</dbReference>
<evidence type="ECO:0000313" key="2">
    <source>
        <dbReference type="Proteomes" id="UP000318288"/>
    </source>
</evidence>
<reference evidence="1 2" key="1">
    <citation type="submission" date="2019-02" db="EMBL/GenBank/DDBJ databases">
        <title>Deep-cultivation of Planctomycetes and their phenomic and genomic characterization uncovers novel biology.</title>
        <authorList>
            <person name="Wiegand S."/>
            <person name="Jogler M."/>
            <person name="Boedeker C."/>
            <person name="Pinto D."/>
            <person name="Vollmers J."/>
            <person name="Rivas-Marin E."/>
            <person name="Kohn T."/>
            <person name="Peeters S.H."/>
            <person name="Heuer A."/>
            <person name="Rast P."/>
            <person name="Oberbeckmann S."/>
            <person name="Bunk B."/>
            <person name="Jeske O."/>
            <person name="Meyerdierks A."/>
            <person name="Storesund J.E."/>
            <person name="Kallscheuer N."/>
            <person name="Luecker S."/>
            <person name="Lage O.M."/>
            <person name="Pohl T."/>
            <person name="Merkel B.J."/>
            <person name="Hornburger P."/>
            <person name="Mueller R.-W."/>
            <person name="Bruemmer F."/>
            <person name="Labrenz M."/>
            <person name="Spormann A.M."/>
            <person name="Op Den Camp H."/>
            <person name="Overmann J."/>
            <person name="Amann R."/>
            <person name="Jetten M.S.M."/>
            <person name="Mascher T."/>
            <person name="Medema M.H."/>
            <person name="Devos D.P."/>
            <person name="Kaster A.-K."/>
            <person name="Ovreas L."/>
            <person name="Rohde M."/>
            <person name="Galperin M.Y."/>
            <person name="Jogler C."/>
        </authorList>
    </citation>
    <scope>NUCLEOTIDE SEQUENCE [LARGE SCALE GENOMIC DNA]</scope>
    <source>
        <strain evidence="1 2">Poly51</strain>
    </source>
</reference>
<dbReference type="AlphaFoldDB" id="A0A5C6FGH5"/>
<evidence type="ECO:0000313" key="1">
    <source>
        <dbReference type="EMBL" id="TWU59945.1"/>
    </source>
</evidence>
<dbReference type="Proteomes" id="UP000318288">
    <property type="component" value="Unassembled WGS sequence"/>
</dbReference>